<evidence type="ECO:0000259" key="3">
    <source>
        <dbReference type="Pfam" id="PF00326"/>
    </source>
</evidence>
<sequence length="789" mass="87941">MENLRDVRRAWFSAIVVGLTLISNESAAATGFQLPSEEVVELLTTPEPPEVLIHRASASVALLTEEKVLSWKRLSMPRLGLAGFRFEPVSGVSGIDELVKQIEIVRTDRPPDQPPHRWQAPEGLAWSSVQFSPDGRYLSALQVTLDQPAQLVLIDTMNDRLTALPAPVHAAWGNPLQWVDDERMLCRVLRRDRGAVPAPVPGPIALEHEGPPLPTRTYPNRLTDENSVRMFDYYFSSEFAFISVDGTIDYLGVEAGLFGSFKASPDGRYLMLSRLETPYSKLVRASGFSRCVEVWDLENQQRLYRSDTVGSGQEEEGGESTIDPESLVWAPTEPVMAGFIRQRKNEQEETLHEWQVVKAPFSKGSENVDTLATSKHSIKEFGWTSAGTPWFIAGTGKRGEVAIFVIPDGKTKQIWKGLRGSADDAKAIRVNGRQGAVLESEGEIFLTSDGLGGKEPRSSLTAIDLDSGETRSLFRSKRGVYDPVLAVLDDQGEVLLTRQESASLPPTLLRVEKGENAVLYRKPEPYPQLSKLRRERIEYTRKDGMPLSALLYLPEDADEKKPLPTLIWIYPREFQGTALVDLLDVRHFQHHRIKGVSPVAAVLAGYAVIQYPSIPVVHEGEESEDYLPELLASSDALLDYLVENGISDSDRIAVGGHSFGAFSSANLLVHSDRYATAVAMSGAYNRTLTPFGFQHEKRTFWQAREYYADISPFFHADEFDKPILLIHGGADPNPGTPTMQTRRFFHALVGEGVTCRYVELPNEEHNYKGRDTVLHAASELIEWLDTYLK</sequence>
<dbReference type="InterPro" id="IPR001375">
    <property type="entry name" value="Peptidase_S9_cat"/>
</dbReference>
<feature type="signal peptide" evidence="2">
    <location>
        <begin position="1"/>
        <end position="28"/>
    </location>
</feature>
<dbReference type="SUPFAM" id="SSF53474">
    <property type="entry name" value="alpha/beta-Hydrolases"/>
    <property type="match status" value="1"/>
</dbReference>
<dbReference type="EC" id="3.4.-.-" evidence="4"/>
<dbReference type="Proteomes" id="UP001596472">
    <property type="component" value="Unassembled WGS sequence"/>
</dbReference>
<evidence type="ECO:0000313" key="5">
    <source>
        <dbReference type="Proteomes" id="UP001596472"/>
    </source>
</evidence>
<protein>
    <submittedName>
        <fullName evidence="4">Alpha/beta hydrolase family protein</fullName>
        <ecNumber evidence="4">3.4.-.-</ecNumber>
    </submittedName>
</protein>
<dbReference type="InterPro" id="IPR029058">
    <property type="entry name" value="AB_hydrolase_fold"/>
</dbReference>
<dbReference type="PANTHER" id="PTHR42776:SF28">
    <property type="entry name" value="GLUTAMYL ENDOPEPTIDASE, CHLOROPLASTIC-RELATED"/>
    <property type="match status" value="1"/>
</dbReference>
<comment type="caution">
    <text evidence="4">The sequence shown here is derived from an EMBL/GenBank/DDBJ whole genome shotgun (WGS) entry which is preliminary data.</text>
</comment>
<feature type="domain" description="Peptidase S9 prolyl oligopeptidase catalytic" evidence="3">
    <location>
        <begin position="637"/>
        <end position="789"/>
    </location>
</feature>
<name>A0ABW2LCS6_9BACT</name>
<accession>A0ABW2LCS6</accession>
<dbReference type="Gene3D" id="3.40.50.1820">
    <property type="entry name" value="alpha/beta hydrolase"/>
    <property type="match status" value="1"/>
</dbReference>
<dbReference type="Pfam" id="PF00326">
    <property type="entry name" value="Peptidase_S9"/>
    <property type="match status" value="1"/>
</dbReference>
<dbReference type="PANTHER" id="PTHR42776">
    <property type="entry name" value="SERINE PEPTIDASE S9 FAMILY MEMBER"/>
    <property type="match status" value="1"/>
</dbReference>
<gene>
    <name evidence="4" type="ORF">ACFQY0_18390</name>
</gene>
<evidence type="ECO:0000256" key="2">
    <source>
        <dbReference type="SAM" id="SignalP"/>
    </source>
</evidence>
<dbReference type="EMBL" id="JBHTBS010000013">
    <property type="protein sequence ID" value="MFC7339169.1"/>
    <property type="molecule type" value="Genomic_DNA"/>
</dbReference>
<keyword evidence="5" id="KW-1185">Reference proteome</keyword>
<evidence type="ECO:0000256" key="1">
    <source>
        <dbReference type="ARBA" id="ARBA00022801"/>
    </source>
</evidence>
<keyword evidence="2" id="KW-0732">Signal</keyword>
<dbReference type="GO" id="GO:0016787">
    <property type="term" value="F:hydrolase activity"/>
    <property type="evidence" value="ECO:0007669"/>
    <property type="project" value="UniProtKB-KW"/>
</dbReference>
<reference evidence="5" key="1">
    <citation type="journal article" date="2019" name="Int. J. Syst. Evol. Microbiol.">
        <title>The Global Catalogue of Microorganisms (GCM) 10K type strain sequencing project: providing services to taxonomists for standard genome sequencing and annotation.</title>
        <authorList>
            <consortium name="The Broad Institute Genomics Platform"/>
            <consortium name="The Broad Institute Genome Sequencing Center for Infectious Disease"/>
            <person name="Wu L."/>
            <person name="Ma J."/>
        </authorList>
    </citation>
    <scope>NUCLEOTIDE SEQUENCE [LARGE SCALE GENOMIC DNA]</scope>
    <source>
        <strain evidence="5">CGMCC 4.1467</strain>
    </source>
</reference>
<evidence type="ECO:0000313" key="4">
    <source>
        <dbReference type="EMBL" id="MFC7339169.1"/>
    </source>
</evidence>
<organism evidence="4 5">
    <name type="scientific">Haloferula chungangensis</name>
    <dbReference type="NCBI Taxonomy" id="1048331"/>
    <lineage>
        <taxon>Bacteria</taxon>
        <taxon>Pseudomonadati</taxon>
        <taxon>Verrucomicrobiota</taxon>
        <taxon>Verrucomicrobiia</taxon>
        <taxon>Verrucomicrobiales</taxon>
        <taxon>Verrucomicrobiaceae</taxon>
        <taxon>Haloferula</taxon>
    </lineage>
</organism>
<keyword evidence="1 4" id="KW-0378">Hydrolase</keyword>
<feature type="chain" id="PRO_5047461951" evidence="2">
    <location>
        <begin position="29"/>
        <end position="789"/>
    </location>
</feature>
<proteinExistence type="predicted"/>
<dbReference type="RefSeq" id="WP_379715464.1">
    <property type="nucleotide sequence ID" value="NZ_JBHTBS010000013.1"/>
</dbReference>
<dbReference type="SUPFAM" id="SSF82171">
    <property type="entry name" value="DPP6 N-terminal domain-like"/>
    <property type="match status" value="1"/>
</dbReference>